<dbReference type="InterPro" id="IPR015251">
    <property type="entry name" value="PepX_N_dom"/>
</dbReference>
<keyword evidence="7" id="KW-0031">Aminopeptidase</keyword>
<feature type="domain" description="Xaa-Pro dipeptidyl-peptidase C-terminal" evidence="13">
    <location>
        <begin position="529"/>
        <end position="788"/>
    </location>
</feature>
<evidence type="ECO:0000256" key="4">
    <source>
        <dbReference type="ARBA" id="ARBA00011738"/>
    </source>
</evidence>
<keyword evidence="16" id="KW-1185">Reference proteome</keyword>
<evidence type="ECO:0000256" key="12">
    <source>
        <dbReference type="ARBA" id="ARBA00031951"/>
    </source>
</evidence>
<dbReference type="SMART" id="SM00940">
    <property type="entry name" value="PepX_N"/>
    <property type="match status" value="1"/>
</dbReference>
<dbReference type="PATRIC" id="fig|1423726.3.peg.2714"/>
<dbReference type="Pfam" id="PF09168">
    <property type="entry name" value="PepX_N"/>
    <property type="match status" value="1"/>
</dbReference>
<dbReference type="Gene3D" id="2.60.120.260">
    <property type="entry name" value="Galactose-binding domain-like"/>
    <property type="match status" value="1"/>
</dbReference>
<evidence type="ECO:0000256" key="5">
    <source>
        <dbReference type="ARBA" id="ARBA00012463"/>
    </source>
</evidence>
<dbReference type="AlphaFoldDB" id="A0A0R1H2U1"/>
<dbReference type="SUPFAM" id="SSF53474">
    <property type="entry name" value="alpha/beta-Hydrolases"/>
    <property type="match status" value="1"/>
</dbReference>
<dbReference type="GO" id="GO:0008236">
    <property type="term" value="F:serine-type peptidase activity"/>
    <property type="evidence" value="ECO:0007669"/>
    <property type="project" value="UniProtKB-KW"/>
</dbReference>
<sequence length="793" mass="88544">MHIQQFAQVTTSFAAQQQELQALHLIPSHYQSLSLAELSQAVFAKLFPETSSTVTMQAALGRYLVTNTQNLAAFLPTANWDLARFNTVALQLLQFEVGTDFQLDQSAQFITQVGLNLLMTPLKTPQDFLQHFYTLLTVHTKFGITYLDDLTNRGYFKATQNFAHPLFFNGKAVAVFDPHQAIHEVVYVESDLDTDHDGKRDLLAATIIRPRETANGLTLPVLYTASPYYRGTNDVDADLHNVNRPFATTVPAAIPAEPLAPTPAPRAIHGTSQKTEVSCDEPNFYSLNEYLLPRGFINVFAGGIGTRDSEGVRTCGSPAETASTTAIIEWLHGDRVAFTNKTDGIAIKAWWCNGKIGMTGKSYLGTLALAAATTGVPGLKTVVAEAAISSWYDYYRDQGAVIAPVDCQGEDADVLAKLCFTRQKDAADYQQVKPTFDQVLQHLSAGQDRNTGDYNAFWDARNYRKHLDQVKASVILVHGLNDWNVKLRNPATFWQGLHHTHVTHKLMLHQGKHIYMNNMPSIDFTDMMNLWLTQELFGVTNQATNTLPQVLIQDNVQPETWLTPTDWNHLDNPQQHYGLSAHQLIHPTQRPNEIAQFQDDGGQHFLETQQNVTDWEQQLFAQTGIVAQQSLAFKTPPIAKELIIDGAAHLQLNVAVDQPHALLSAMLVDYGVARRLTPDPTVIERQGYQLGYHWLRTDLVEFTQAAPTPFKMITKGHLDLENTIDSATITPIVPNQDFTVHLDLQPMRYRLPAGHQLGLIIYATDPGMTLRTCQQTQYQINLAASQLNIPFQK</sequence>
<dbReference type="SUPFAM" id="SSF81761">
    <property type="entry name" value="X-Prolyl dipeptidyl aminopeptidase PepX, N-terminal domain"/>
    <property type="match status" value="1"/>
</dbReference>
<comment type="subunit">
    <text evidence="4">Homodimer.</text>
</comment>
<dbReference type="OrthoDB" id="319764at2"/>
<dbReference type="InterPro" id="IPR000383">
    <property type="entry name" value="Xaa-Pro-like_dom"/>
</dbReference>
<dbReference type="NCBIfam" id="NF003781">
    <property type="entry name" value="PRK05371.1-2"/>
    <property type="match status" value="1"/>
</dbReference>
<evidence type="ECO:0000256" key="6">
    <source>
        <dbReference type="ARBA" id="ARBA00014682"/>
    </source>
</evidence>
<evidence type="ECO:0000256" key="9">
    <source>
        <dbReference type="ARBA" id="ARBA00022801"/>
    </source>
</evidence>
<dbReference type="Pfam" id="PF08530">
    <property type="entry name" value="PepX_C"/>
    <property type="match status" value="1"/>
</dbReference>
<evidence type="ECO:0000256" key="2">
    <source>
        <dbReference type="ARBA" id="ARBA00003997"/>
    </source>
</evidence>
<comment type="function">
    <text evidence="2">Removes N-terminal dipeptides sequentially from polypeptides having unsubstituted N-termini provided that the penultimate residue is proline.</text>
</comment>
<dbReference type="EC" id="3.4.14.11" evidence="5"/>
<protein>
    <recommendedName>
        <fullName evidence="6">Xaa-Pro dipeptidyl-peptidase</fullName>
        <ecNumber evidence="5">3.4.14.11</ecNumber>
    </recommendedName>
    <alternativeName>
        <fullName evidence="12">X-Pro dipeptidyl-peptidase</fullName>
    </alternativeName>
    <alternativeName>
        <fullName evidence="11">X-prolyl-dipeptidyl aminopeptidase</fullName>
    </alternativeName>
</protein>
<comment type="caution">
    <text evidence="15">The sequence shown here is derived from an EMBL/GenBank/DDBJ whole genome shotgun (WGS) entry which is preliminary data.</text>
</comment>
<dbReference type="GO" id="GO:0006508">
    <property type="term" value="P:proteolysis"/>
    <property type="evidence" value="ECO:0007669"/>
    <property type="project" value="UniProtKB-KW"/>
</dbReference>
<dbReference type="STRING" id="1423726.FC07_GL002607"/>
<evidence type="ECO:0000313" key="16">
    <source>
        <dbReference type="Proteomes" id="UP000051461"/>
    </source>
</evidence>
<dbReference type="InterPro" id="IPR008252">
    <property type="entry name" value="Pept_S15_Xpro"/>
</dbReference>
<comment type="catalytic activity">
    <reaction evidence="1">
        <text>Hydrolyzes Xaa-Pro-|- bonds to release unblocked, N-terminal dipeptides from substrates including Ala-Pro-|-p-nitroanilide and (sequentially) Tyr-Pro-|-Phe-Pro-|-Gly-Pro-|-Ile.</text>
        <dbReference type="EC" id="3.4.14.11"/>
    </reaction>
</comment>
<dbReference type="InterPro" id="IPR036313">
    <property type="entry name" value="PepX_N_dom_sf"/>
</dbReference>
<gene>
    <name evidence="15" type="ORF">FC07_GL002607</name>
</gene>
<dbReference type="PRINTS" id="PR00923">
    <property type="entry name" value="LACTOPTASE"/>
</dbReference>
<accession>A0A0R1H2U1</accession>
<feature type="domain" description="X-Prolyl dipeptidyl aminopeptidase PepX N-terminal" evidence="14">
    <location>
        <begin position="1"/>
        <end position="155"/>
    </location>
</feature>
<keyword evidence="10" id="KW-0720">Serine protease</keyword>
<dbReference type="EMBL" id="AZDA01000003">
    <property type="protein sequence ID" value="KRK40854.1"/>
    <property type="molecule type" value="Genomic_DNA"/>
</dbReference>
<dbReference type="SMART" id="SM00939">
    <property type="entry name" value="PepX_C"/>
    <property type="match status" value="1"/>
</dbReference>
<evidence type="ECO:0000256" key="7">
    <source>
        <dbReference type="ARBA" id="ARBA00022438"/>
    </source>
</evidence>
<dbReference type="SUPFAM" id="SSF49785">
    <property type="entry name" value="Galactose-binding domain-like"/>
    <property type="match status" value="1"/>
</dbReference>
<keyword evidence="8" id="KW-0645">Protease</keyword>
<evidence type="ECO:0000256" key="10">
    <source>
        <dbReference type="ARBA" id="ARBA00022825"/>
    </source>
</evidence>
<evidence type="ECO:0000256" key="11">
    <source>
        <dbReference type="ARBA" id="ARBA00030045"/>
    </source>
</evidence>
<proteinExistence type="inferred from homology"/>
<dbReference type="GO" id="GO:0008239">
    <property type="term" value="F:dipeptidyl-peptidase activity"/>
    <property type="evidence" value="ECO:0007669"/>
    <property type="project" value="UniProtKB-EC"/>
</dbReference>
<dbReference type="Pfam" id="PF02129">
    <property type="entry name" value="Peptidase_S15"/>
    <property type="match status" value="1"/>
</dbReference>
<name>A0A0R1H2U1_9LACO</name>
<evidence type="ECO:0000256" key="1">
    <source>
        <dbReference type="ARBA" id="ARBA00000123"/>
    </source>
</evidence>
<dbReference type="Gene3D" id="3.40.50.1820">
    <property type="entry name" value="alpha/beta hydrolase"/>
    <property type="match status" value="1"/>
</dbReference>
<dbReference type="InterPro" id="IPR013736">
    <property type="entry name" value="Xaa-Pro_dipept_C"/>
</dbReference>
<dbReference type="Gene3D" id="1.10.246.70">
    <property type="match status" value="1"/>
</dbReference>
<dbReference type="GO" id="GO:0004177">
    <property type="term" value="F:aminopeptidase activity"/>
    <property type="evidence" value="ECO:0007669"/>
    <property type="project" value="UniProtKB-KW"/>
</dbReference>
<dbReference type="Proteomes" id="UP000051461">
    <property type="component" value="Unassembled WGS sequence"/>
</dbReference>
<dbReference type="RefSeq" id="WP_057903291.1">
    <property type="nucleotide sequence ID" value="NZ_AZDA01000003.1"/>
</dbReference>
<evidence type="ECO:0000256" key="3">
    <source>
        <dbReference type="ARBA" id="ARBA00010819"/>
    </source>
</evidence>
<dbReference type="InterPro" id="IPR008979">
    <property type="entry name" value="Galactose-bd-like_sf"/>
</dbReference>
<organism evidence="15 16">
    <name type="scientific">Loigolactobacillus bifermentans DSM 20003</name>
    <dbReference type="NCBI Taxonomy" id="1423726"/>
    <lineage>
        <taxon>Bacteria</taxon>
        <taxon>Bacillati</taxon>
        <taxon>Bacillota</taxon>
        <taxon>Bacilli</taxon>
        <taxon>Lactobacillales</taxon>
        <taxon>Lactobacillaceae</taxon>
        <taxon>Loigolactobacillus</taxon>
    </lineage>
</organism>
<evidence type="ECO:0000259" key="14">
    <source>
        <dbReference type="SMART" id="SM00940"/>
    </source>
</evidence>
<reference evidence="15 16" key="1">
    <citation type="journal article" date="2015" name="Genome Announc.">
        <title>Expanding the biotechnology potential of lactobacilli through comparative genomics of 213 strains and associated genera.</title>
        <authorList>
            <person name="Sun Z."/>
            <person name="Harris H.M."/>
            <person name="McCann A."/>
            <person name="Guo C."/>
            <person name="Argimon S."/>
            <person name="Zhang W."/>
            <person name="Yang X."/>
            <person name="Jeffery I.B."/>
            <person name="Cooney J.C."/>
            <person name="Kagawa T.F."/>
            <person name="Liu W."/>
            <person name="Song Y."/>
            <person name="Salvetti E."/>
            <person name="Wrobel A."/>
            <person name="Rasinkangas P."/>
            <person name="Parkhill J."/>
            <person name="Rea M.C."/>
            <person name="O'Sullivan O."/>
            <person name="Ritari J."/>
            <person name="Douillard F.P."/>
            <person name="Paul Ross R."/>
            <person name="Yang R."/>
            <person name="Briner A.E."/>
            <person name="Felis G.E."/>
            <person name="de Vos W.M."/>
            <person name="Barrangou R."/>
            <person name="Klaenhammer T.R."/>
            <person name="Caufield P.W."/>
            <person name="Cui Y."/>
            <person name="Zhang H."/>
            <person name="O'Toole P.W."/>
        </authorList>
    </citation>
    <scope>NUCLEOTIDE SEQUENCE [LARGE SCALE GENOMIC DNA]</scope>
    <source>
        <strain evidence="15 16">DSM 20003</strain>
    </source>
</reference>
<dbReference type="InterPro" id="IPR029058">
    <property type="entry name" value="AB_hydrolase_fold"/>
</dbReference>
<comment type="similarity">
    <text evidence="3">Belongs to the peptidase S15 family.</text>
</comment>
<evidence type="ECO:0000313" key="15">
    <source>
        <dbReference type="EMBL" id="KRK40854.1"/>
    </source>
</evidence>
<keyword evidence="9" id="KW-0378">Hydrolase</keyword>
<evidence type="ECO:0000259" key="13">
    <source>
        <dbReference type="SMART" id="SM00939"/>
    </source>
</evidence>
<evidence type="ECO:0000256" key="8">
    <source>
        <dbReference type="ARBA" id="ARBA00022670"/>
    </source>
</evidence>